<keyword evidence="3" id="KW-1185">Reference proteome</keyword>
<evidence type="ECO:0000313" key="2">
    <source>
        <dbReference type="EnsemblMetazoa" id="AMIN014554-PA"/>
    </source>
</evidence>
<name>A0A182WPF3_9DIPT</name>
<dbReference type="VEuPathDB" id="VectorBase:AMIN014554"/>
<dbReference type="Proteomes" id="UP000075920">
    <property type="component" value="Unassembled WGS sequence"/>
</dbReference>
<dbReference type="EnsemblMetazoa" id="AMIN014554-RA">
    <property type="protein sequence ID" value="AMIN014554-PA"/>
    <property type="gene ID" value="AMIN014554"/>
</dbReference>
<sequence>MVQAENSDRVINSQTKALLTVSFTTETFIMTMHQNYVVLLWYIIMVMILIYLFVFSQ</sequence>
<keyword evidence="1" id="KW-0472">Membrane</keyword>
<proteinExistence type="predicted"/>
<keyword evidence="1" id="KW-0812">Transmembrane</keyword>
<reference evidence="3" key="1">
    <citation type="submission" date="2013-03" db="EMBL/GenBank/DDBJ databases">
        <title>The Genome Sequence of Anopheles minimus MINIMUS1.</title>
        <authorList>
            <consortium name="The Broad Institute Genomics Platform"/>
            <person name="Neafsey D.E."/>
            <person name="Walton C."/>
            <person name="Walker B."/>
            <person name="Young S.K."/>
            <person name="Zeng Q."/>
            <person name="Gargeya S."/>
            <person name="Fitzgerald M."/>
            <person name="Haas B."/>
            <person name="Abouelleil A."/>
            <person name="Allen A.W."/>
            <person name="Alvarado L."/>
            <person name="Arachchi H.M."/>
            <person name="Berlin A.M."/>
            <person name="Chapman S.B."/>
            <person name="Gainer-Dewar J."/>
            <person name="Goldberg J."/>
            <person name="Griggs A."/>
            <person name="Gujja S."/>
            <person name="Hansen M."/>
            <person name="Howarth C."/>
            <person name="Imamovic A."/>
            <person name="Ireland A."/>
            <person name="Larimer J."/>
            <person name="McCowan C."/>
            <person name="Murphy C."/>
            <person name="Pearson M."/>
            <person name="Poon T.W."/>
            <person name="Priest M."/>
            <person name="Roberts A."/>
            <person name="Saif S."/>
            <person name="Shea T."/>
            <person name="Sisk P."/>
            <person name="Sykes S."/>
            <person name="Wortman J."/>
            <person name="Nusbaum C."/>
            <person name="Birren B."/>
        </authorList>
    </citation>
    <scope>NUCLEOTIDE SEQUENCE [LARGE SCALE GENOMIC DNA]</scope>
    <source>
        <strain evidence="3">MINIMUS1</strain>
    </source>
</reference>
<accession>A0A182WPF3</accession>
<keyword evidence="1" id="KW-1133">Transmembrane helix</keyword>
<protein>
    <submittedName>
        <fullName evidence="2">Uncharacterized protein</fullName>
    </submittedName>
</protein>
<feature type="transmembrane region" description="Helical" evidence="1">
    <location>
        <begin position="36"/>
        <end position="55"/>
    </location>
</feature>
<evidence type="ECO:0000313" key="3">
    <source>
        <dbReference type="Proteomes" id="UP000075920"/>
    </source>
</evidence>
<organism evidence="2 3">
    <name type="scientific">Anopheles minimus</name>
    <dbReference type="NCBI Taxonomy" id="112268"/>
    <lineage>
        <taxon>Eukaryota</taxon>
        <taxon>Metazoa</taxon>
        <taxon>Ecdysozoa</taxon>
        <taxon>Arthropoda</taxon>
        <taxon>Hexapoda</taxon>
        <taxon>Insecta</taxon>
        <taxon>Pterygota</taxon>
        <taxon>Neoptera</taxon>
        <taxon>Endopterygota</taxon>
        <taxon>Diptera</taxon>
        <taxon>Nematocera</taxon>
        <taxon>Culicoidea</taxon>
        <taxon>Culicidae</taxon>
        <taxon>Anophelinae</taxon>
        <taxon>Anopheles</taxon>
    </lineage>
</organism>
<evidence type="ECO:0000256" key="1">
    <source>
        <dbReference type="SAM" id="Phobius"/>
    </source>
</evidence>
<dbReference type="AlphaFoldDB" id="A0A182WPF3"/>
<reference evidence="2" key="2">
    <citation type="submission" date="2020-05" db="UniProtKB">
        <authorList>
            <consortium name="EnsemblMetazoa"/>
        </authorList>
    </citation>
    <scope>IDENTIFICATION</scope>
    <source>
        <strain evidence="2">MINIMUS1</strain>
    </source>
</reference>